<gene>
    <name evidence="3" type="ORF">ACFODW_06965</name>
</gene>
<dbReference type="SUPFAM" id="SSF51735">
    <property type="entry name" value="NAD(P)-binding Rossmann-fold domains"/>
    <property type="match status" value="1"/>
</dbReference>
<proteinExistence type="inferred from homology"/>
<accession>A0ABV7A5F4</accession>
<dbReference type="InterPro" id="IPR036291">
    <property type="entry name" value="NAD(P)-bd_dom_sf"/>
</dbReference>
<dbReference type="EC" id="1.1.1.-" evidence="3"/>
<keyword evidence="2 3" id="KW-0560">Oxidoreductase</keyword>
<dbReference type="PROSITE" id="PS00061">
    <property type="entry name" value="ADH_SHORT"/>
    <property type="match status" value="1"/>
</dbReference>
<dbReference type="PRINTS" id="PR00080">
    <property type="entry name" value="SDRFAMILY"/>
</dbReference>
<dbReference type="Proteomes" id="UP001595387">
    <property type="component" value="Unassembled WGS sequence"/>
</dbReference>
<dbReference type="Pfam" id="PF13561">
    <property type="entry name" value="adh_short_C2"/>
    <property type="match status" value="1"/>
</dbReference>
<dbReference type="PRINTS" id="PR00081">
    <property type="entry name" value="GDHRDH"/>
</dbReference>
<evidence type="ECO:0000256" key="1">
    <source>
        <dbReference type="ARBA" id="ARBA00006484"/>
    </source>
</evidence>
<reference evidence="4" key="1">
    <citation type="journal article" date="2019" name="Int. J. Syst. Evol. Microbiol.">
        <title>The Global Catalogue of Microorganisms (GCM) 10K type strain sequencing project: providing services to taxonomists for standard genome sequencing and annotation.</title>
        <authorList>
            <consortium name="The Broad Institute Genomics Platform"/>
            <consortium name="The Broad Institute Genome Sequencing Center for Infectious Disease"/>
            <person name="Wu L."/>
            <person name="Ma J."/>
        </authorList>
    </citation>
    <scope>NUCLEOTIDE SEQUENCE [LARGE SCALE GENOMIC DNA]</scope>
    <source>
        <strain evidence="4">KCTC 13193</strain>
    </source>
</reference>
<dbReference type="PANTHER" id="PTHR42760">
    <property type="entry name" value="SHORT-CHAIN DEHYDROGENASES/REDUCTASES FAMILY MEMBER"/>
    <property type="match status" value="1"/>
</dbReference>
<dbReference type="InterPro" id="IPR002347">
    <property type="entry name" value="SDR_fam"/>
</dbReference>
<dbReference type="InterPro" id="IPR020904">
    <property type="entry name" value="Sc_DH/Rdtase_CS"/>
</dbReference>
<evidence type="ECO:0000313" key="4">
    <source>
        <dbReference type="Proteomes" id="UP001595387"/>
    </source>
</evidence>
<name>A0ABV7A5F4_9BACI</name>
<keyword evidence="4" id="KW-1185">Reference proteome</keyword>
<evidence type="ECO:0000313" key="3">
    <source>
        <dbReference type="EMBL" id="MFC2948083.1"/>
    </source>
</evidence>
<sequence>MTGKLKGKTALVTGAASGLGLADVIEFVKEDAETVIMVDQNHSRLKEVSKKVAEYGDSIIIPYGIDVTSENGWQALTDFLDQRIDKMDVLVNNAGVNKRDTFEDCTLEDWNHIISVNQTGVFLGMKYCLDLLKRSGNASIINMSSITGLTGYFAVAYTASKWAVRGMTKSAAMEFGKYGIRVNSVHPGYIDTPLNESIKELIHATNGMNPLGRAGEATEIAKVVTFLASDDSSYMSGSEVVLDGGMTAGGQFKTIADQFNIY</sequence>
<dbReference type="PANTHER" id="PTHR42760:SF133">
    <property type="entry name" value="3-OXOACYL-[ACYL-CARRIER-PROTEIN] REDUCTASE"/>
    <property type="match status" value="1"/>
</dbReference>
<comment type="similarity">
    <text evidence="1">Belongs to the short-chain dehydrogenases/reductases (SDR) family.</text>
</comment>
<evidence type="ECO:0000256" key="2">
    <source>
        <dbReference type="ARBA" id="ARBA00023002"/>
    </source>
</evidence>
<dbReference type="EMBL" id="JBHRRZ010000012">
    <property type="protein sequence ID" value="MFC2948083.1"/>
    <property type="molecule type" value="Genomic_DNA"/>
</dbReference>
<dbReference type="GO" id="GO:0016491">
    <property type="term" value="F:oxidoreductase activity"/>
    <property type="evidence" value="ECO:0007669"/>
    <property type="project" value="UniProtKB-KW"/>
</dbReference>
<comment type="caution">
    <text evidence="3">The sequence shown here is derived from an EMBL/GenBank/DDBJ whole genome shotgun (WGS) entry which is preliminary data.</text>
</comment>
<dbReference type="Gene3D" id="3.40.50.720">
    <property type="entry name" value="NAD(P)-binding Rossmann-like Domain"/>
    <property type="match status" value="1"/>
</dbReference>
<organism evidence="3 4">
    <name type="scientific">Virgibacillus sediminis</name>
    <dbReference type="NCBI Taxonomy" id="202260"/>
    <lineage>
        <taxon>Bacteria</taxon>
        <taxon>Bacillati</taxon>
        <taxon>Bacillota</taxon>
        <taxon>Bacilli</taxon>
        <taxon>Bacillales</taxon>
        <taxon>Bacillaceae</taxon>
        <taxon>Virgibacillus</taxon>
    </lineage>
</organism>
<dbReference type="RefSeq" id="WP_390304631.1">
    <property type="nucleotide sequence ID" value="NZ_JBHRRZ010000012.1"/>
</dbReference>
<protein>
    <submittedName>
        <fullName evidence="3">SDR family NAD(P)-dependent oxidoreductase</fullName>
        <ecNumber evidence="3">1.1.1.-</ecNumber>
    </submittedName>
</protein>